<dbReference type="EMBL" id="RZGR01000031">
    <property type="protein sequence ID" value="RUQ81885.1"/>
    <property type="molecule type" value="Genomic_DNA"/>
</dbReference>
<accession>A0A3S0XS94</accession>
<name>A0A3S0XS94_9GAMM</name>
<proteinExistence type="predicted"/>
<organism evidence="1 2">
    <name type="scientific">Legionella septentrionalis</name>
    <dbReference type="NCBI Taxonomy" id="2498109"/>
    <lineage>
        <taxon>Bacteria</taxon>
        <taxon>Pseudomonadati</taxon>
        <taxon>Pseudomonadota</taxon>
        <taxon>Gammaproteobacteria</taxon>
        <taxon>Legionellales</taxon>
        <taxon>Legionellaceae</taxon>
        <taxon>Legionella</taxon>
    </lineage>
</organism>
<evidence type="ECO:0000313" key="2">
    <source>
        <dbReference type="Proteomes" id="UP000288012"/>
    </source>
</evidence>
<gene>
    <name evidence="1" type="ORF">EKM59_09360</name>
</gene>
<reference evidence="1 2" key="1">
    <citation type="submission" date="2018-12" db="EMBL/GenBank/DDBJ databases">
        <title>Legionella sp,whole genome shotgun sequence.</title>
        <authorList>
            <person name="Wu H."/>
        </authorList>
    </citation>
    <scope>NUCLEOTIDE SEQUENCE [LARGE SCALE GENOMIC DNA]</scope>
    <source>
        <strain evidence="2">km714</strain>
    </source>
</reference>
<sequence length="145" mass="16849">MKICLKTLAKEANAQSFAIRLDHRLPPHVDGVCQLVCDIQVEERNDYYLLSLQARGDVRIICQRCLTAFPFLYENQTQIAICSQDEIAERLMEQYECIVLPGSQVDLTEILIDDLYLFTPEKHENLEDCDVETRSFIHEENEMHS</sequence>
<dbReference type="Proteomes" id="UP000288012">
    <property type="component" value="Unassembled WGS sequence"/>
</dbReference>
<dbReference type="OrthoDB" id="9786771at2"/>
<dbReference type="RefSeq" id="WP_127032471.1">
    <property type="nucleotide sequence ID" value="NZ_RZGR01000031.1"/>
</dbReference>
<comment type="caution">
    <text evidence="1">The sequence shown here is derived from an EMBL/GenBank/DDBJ whole genome shotgun (WGS) entry which is preliminary data.</text>
</comment>
<protein>
    <submittedName>
        <fullName evidence="1">Metal-binding protein</fullName>
    </submittedName>
</protein>
<dbReference type="AlphaFoldDB" id="A0A3S0XS94"/>
<evidence type="ECO:0000313" key="1">
    <source>
        <dbReference type="EMBL" id="RUQ81885.1"/>
    </source>
</evidence>
<keyword evidence="2" id="KW-1185">Reference proteome</keyword>